<protein>
    <submittedName>
        <fullName evidence="4">Uncharacterized protein</fullName>
    </submittedName>
</protein>
<dbReference type="Proteomes" id="UP000823388">
    <property type="component" value="Chromosome 8K"/>
</dbReference>
<evidence type="ECO:0000313" key="3">
    <source>
        <dbReference type="EMBL" id="KAG2563894.1"/>
    </source>
</evidence>
<dbReference type="EMBL" id="CM029051">
    <property type="protein sequence ID" value="KAG2563900.1"/>
    <property type="molecule type" value="Genomic_DNA"/>
</dbReference>
<evidence type="ECO:0000313" key="5">
    <source>
        <dbReference type="Proteomes" id="UP000823388"/>
    </source>
</evidence>
<accession>A0A8T0PQD2</accession>
<comment type="caution">
    <text evidence="4">The sequence shown here is derived from an EMBL/GenBank/DDBJ whole genome shotgun (WGS) entry which is preliminary data.</text>
</comment>
<dbReference type="AlphaFoldDB" id="A0A8T0PQD2"/>
<feature type="compositionally biased region" description="Pro residues" evidence="2">
    <location>
        <begin position="73"/>
        <end position="83"/>
    </location>
</feature>
<proteinExistence type="predicted"/>
<evidence type="ECO:0000256" key="2">
    <source>
        <dbReference type="SAM" id="MobiDB-lite"/>
    </source>
</evidence>
<name>A0A8T0PQD2_PANVG</name>
<sequence length="335" mass="38250">MVRNKQTARKSAIPQYLEDNDLYHYEDEEELEMVEVYDTDDSEEVDEHIVVEDPASIRVEDPISVEVEDPVSLPTPSPEPVPDPVESSTVVQEVEIVRWTSEVFYHEGHGIPMAVNLGRLVYGLEYGIEPLYRCELWTHPWFQPLWEVTAIIRKIDPRFGVPKEVSCHSDIARRDTMEAGIAEAARRALYVLSHKERPRLEHTGSRYTPYRASREAKTYIAPLTTYDPALDNLRELLAATNTALDDTNNTLAKTQEKVIILEAQKRALEATLQGREIPVIEEDAELDNYSPSHKGPRYDSPDAHVKCERRLGVCLARLKCAWMLVLVINVWFGSL</sequence>
<dbReference type="EMBL" id="CM029051">
    <property type="protein sequence ID" value="KAG2563894.1"/>
    <property type="molecule type" value="Genomic_DNA"/>
</dbReference>
<evidence type="ECO:0000313" key="4">
    <source>
        <dbReference type="EMBL" id="KAG2563900.1"/>
    </source>
</evidence>
<feature type="region of interest" description="Disordered" evidence="2">
    <location>
        <begin position="68"/>
        <end position="87"/>
    </location>
</feature>
<keyword evidence="5" id="KW-1185">Reference proteome</keyword>
<gene>
    <name evidence="3" type="ORF">PVAP13_8KG372202</name>
    <name evidence="4" type="ORF">PVAP13_8KG372504</name>
</gene>
<evidence type="ECO:0000256" key="1">
    <source>
        <dbReference type="SAM" id="Coils"/>
    </source>
</evidence>
<organism evidence="4 5">
    <name type="scientific">Panicum virgatum</name>
    <name type="common">Blackwell switchgrass</name>
    <dbReference type="NCBI Taxonomy" id="38727"/>
    <lineage>
        <taxon>Eukaryota</taxon>
        <taxon>Viridiplantae</taxon>
        <taxon>Streptophyta</taxon>
        <taxon>Embryophyta</taxon>
        <taxon>Tracheophyta</taxon>
        <taxon>Spermatophyta</taxon>
        <taxon>Magnoliopsida</taxon>
        <taxon>Liliopsida</taxon>
        <taxon>Poales</taxon>
        <taxon>Poaceae</taxon>
        <taxon>PACMAD clade</taxon>
        <taxon>Panicoideae</taxon>
        <taxon>Panicodae</taxon>
        <taxon>Paniceae</taxon>
        <taxon>Panicinae</taxon>
        <taxon>Panicum</taxon>
        <taxon>Panicum sect. Hiantes</taxon>
    </lineage>
</organism>
<keyword evidence="1" id="KW-0175">Coiled coil</keyword>
<feature type="coiled-coil region" evidence="1">
    <location>
        <begin position="230"/>
        <end position="271"/>
    </location>
</feature>
<reference evidence="4" key="1">
    <citation type="submission" date="2020-05" db="EMBL/GenBank/DDBJ databases">
        <title>WGS assembly of Panicum virgatum.</title>
        <authorList>
            <person name="Lovell J.T."/>
            <person name="Jenkins J."/>
            <person name="Shu S."/>
            <person name="Juenger T.E."/>
            <person name="Schmutz J."/>
        </authorList>
    </citation>
    <scope>NUCLEOTIDE SEQUENCE</scope>
    <source>
        <strain evidence="4">AP13</strain>
    </source>
</reference>